<dbReference type="RefSeq" id="WP_085358596.1">
    <property type="nucleotide sequence ID" value="NZ_NAFD01000175.1"/>
</dbReference>
<comment type="caution">
    <text evidence="1">The sequence shown here is derived from an EMBL/GenBank/DDBJ whole genome shotgun (WGS) entry which is preliminary data.</text>
</comment>
<evidence type="ECO:0000313" key="1">
    <source>
        <dbReference type="EMBL" id="OSJ01777.1"/>
    </source>
</evidence>
<protein>
    <submittedName>
        <fullName evidence="1">Uncharacterized protein</fullName>
    </submittedName>
</protein>
<dbReference type="Proteomes" id="UP000193553">
    <property type="component" value="Unassembled WGS sequence"/>
</dbReference>
<accession>A0A1X3FVU7</accession>
<organism evidence="1 2">
    <name type="scientific">Bradyrhizobium canariense</name>
    <dbReference type="NCBI Taxonomy" id="255045"/>
    <lineage>
        <taxon>Bacteria</taxon>
        <taxon>Pseudomonadati</taxon>
        <taxon>Pseudomonadota</taxon>
        <taxon>Alphaproteobacteria</taxon>
        <taxon>Hyphomicrobiales</taxon>
        <taxon>Nitrobacteraceae</taxon>
        <taxon>Bradyrhizobium</taxon>
    </lineage>
</organism>
<proteinExistence type="predicted"/>
<dbReference type="EMBL" id="NAFI01000190">
    <property type="protein sequence ID" value="OSJ01777.1"/>
    <property type="molecule type" value="Genomic_DNA"/>
</dbReference>
<reference evidence="1 2" key="1">
    <citation type="submission" date="2017-03" db="EMBL/GenBank/DDBJ databases">
        <title>Whole genome sequences of fourteen strains of Bradyrhizobium canariense and one strain of Bradyrhizobium japonicum isolated from Lupinus (Papilionoideae: Genisteae) species in Algeria.</title>
        <authorList>
            <person name="Crovadore J."/>
            <person name="Chekireb D."/>
            <person name="Brachmann A."/>
            <person name="Chablais R."/>
            <person name="Cochard B."/>
            <person name="Lefort F."/>
        </authorList>
    </citation>
    <scope>NUCLEOTIDE SEQUENCE [LARGE SCALE GENOMIC DNA]</scope>
    <source>
        <strain evidence="1 2">UBMA195</strain>
    </source>
</reference>
<name>A0A1X3FVU7_9BRAD</name>
<sequence length="299" mass="33013">MKREPELLQKLVDGISETGTIANSCRLNGVSNGAFFNWCKLSKSEGSSEFVVAMGEEPMPFHEAVQMAQRQVSFQILENFRYRLLNGTNEVARYQGRAQYQRFAELDGWSDAEIRELGLERYRRDPITGEFMPELIHHEPSTQAVLAFLASEFPKQWGNKQTIEVNSRSQGVQVVRHPFAPKPSPVLEIAAPTMIEAPIDVEPHEDDLTDILGDASAPVKPVTTPPVAEPIVATAAPSEPAKPLSDLQRDLLDRLARRPGADRACVLGMPNVGRPEADDLDPRRTGAGFVHPLGAVKMV</sequence>
<dbReference type="AlphaFoldDB" id="A0A1X3FVU7"/>
<gene>
    <name evidence="1" type="ORF">BSZ18_38920</name>
</gene>
<evidence type="ECO:0000313" key="2">
    <source>
        <dbReference type="Proteomes" id="UP000193553"/>
    </source>
</evidence>